<organism evidence="1 2">
    <name type="scientific">Pseudomonas laurentiana</name>
    <dbReference type="NCBI Taxonomy" id="2364649"/>
    <lineage>
        <taxon>Bacteria</taxon>
        <taxon>Pseudomonadati</taxon>
        <taxon>Pseudomonadota</taxon>
        <taxon>Gammaproteobacteria</taxon>
        <taxon>Pseudomonadales</taxon>
        <taxon>Pseudomonadaceae</taxon>
        <taxon>Pseudomonas</taxon>
    </lineage>
</organism>
<name>A0A6I5RVI8_9PSED</name>
<evidence type="ECO:0000313" key="2">
    <source>
        <dbReference type="Proteomes" id="UP000471751"/>
    </source>
</evidence>
<proteinExistence type="predicted"/>
<dbReference type="EMBL" id="JAAHBT010000237">
    <property type="protein sequence ID" value="NES11348.1"/>
    <property type="molecule type" value="Genomic_DNA"/>
</dbReference>
<reference evidence="1 2" key="1">
    <citation type="submission" date="2020-02" db="EMBL/GenBank/DDBJ databases">
        <title>Broccoli isolated Pseudomonas sp.</title>
        <authorList>
            <person name="Fujikawa T."/>
            <person name="Sawada H."/>
        </authorList>
    </citation>
    <scope>NUCLEOTIDE SEQUENCE [LARGE SCALE GENOMIC DNA]</scope>
    <source>
        <strain evidence="1 2">JCM 32154</strain>
    </source>
</reference>
<accession>A0A6I5RVI8</accession>
<protein>
    <submittedName>
        <fullName evidence="1">Uncharacterized protein</fullName>
    </submittedName>
</protein>
<dbReference type="RefSeq" id="WP_163938906.1">
    <property type="nucleotide sequence ID" value="NZ_BMQU01000003.1"/>
</dbReference>
<keyword evidence="2" id="KW-1185">Reference proteome</keyword>
<sequence>MPNDPTPALLYRLNQNIMALGSAVEEISIWIDQRGSTETYERVSEHLEVLADNADTITELMADLIARWKPEEEADPED</sequence>
<dbReference type="AlphaFoldDB" id="A0A6I5RVI8"/>
<comment type="caution">
    <text evidence="1">The sequence shown here is derived from an EMBL/GenBank/DDBJ whole genome shotgun (WGS) entry which is preliminary data.</text>
</comment>
<evidence type="ECO:0000313" key="1">
    <source>
        <dbReference type="EMBL" id="NES11348.1"/>
    </source>
</evidence>
<dbReference type="Proteomes" id="UP000471751">
    <property type="component" value="Unassembled WGS sequence"/>
</dbReference>
<gene>
    <name evidence="1" type="ORF">G3O07_18935</name>
</gene>